<dbReference type="EMBL" id="JAHBOM010000049">
    <property type="protein sequence ID" value="MBU8827627.1"/>
    <property type="molecule type" value="Genomic_DNA"/>
</dbReference>
<dbReference type="InterPro" id="IPR016039">
    <property type="entry name" value="Thiolase-like"/>
</dbReference>
<evidence type="ECO:0000313" key="3">
    <source>
        <dbReference type="EMBL" id="MBU8827627.1"/>
    </source>
</evidence>
<proteinExistence type="predicted"/>
<dbReference type="RefSeq" id="WP_214396280.1">
    <property type="nucleotide sequence ID" value="NZ_JAHBOL010000060.1"/>
</dbReference>
<organism evidence="3 4">
    <name type="scientific">Mycolicibacterium goodii</name>
    <name type="common">Mycobacterium goodii</name>
    <dbReference type="NCBI Taxonomy" id="134601"/>
    <lineage>
        <taxon>Bacteria</taxon>
        <taxon>Bacillati</taxon>
        <taxon>Actinomycetota</taxon>
        <taxon>Actinomycetes</taxon>
        <taxon>Mycobacteriales</taxon>
        <taxon>Mycobacteriaceae</taxon>
        <taxon>Mycolicibacterium</taxon>
    </lineage>
</organism>
<evidence type="ECO:0000259" key="2">
    <source>
        <dbReference type="Pfam" id="PF22691"/>
    </source>
</evidence>
<protein>
    <submittedName>
        <fullName evidence="3">Thiolase family protein</fullName>
    </submittedName>
</protein>
<evidence type="ECO:0000313" key="4">
    <source>
        <dbReference type="Proteomes" id="UP000696413"/>
    </source>
</evidence>
<dbReference type="PANTHER" id="PTHR42870:SF1">
    <property type="entry name" value="NON-SPECIFIC LIPID-TRANSFER PROTEIN-LIKE 2"/>
    <property type="match status" value="1"/>
</dbReference>
<dbReference type="PANTHER" id="PTHR42870">
    <property type="entry name" value="ACETYL-COA C-ACETYLTRANSFERASE"/>
    <property type="match status" value="1"/>
</dbReference>
<dbReference type="PIRSF" id="PIRSF000429">
    <property type="entry name" value="Ac-CoA_Ac_transf"/>
    <property type="match status" value="1"/>
</dbReference>
<dbReference type="Gene3D" id="3.40.47.10">
    <property type="match status" value="1"/>
</dbReference>
<accession>A0ABS6HY79</accession>
<keyword evidence="1" id="KW-0812">Transmembrane</keyword>
<feature type="transmembrane region" description="Helical" evidence="1">
    <location>
        <begin position="224"/>
        <end position="248"/>
    </location>
</feature>
<keyword evidence="4" id="KW-1185">Reference proteome</keyword>
<keyword evidence="1" id="KW-0472">Membrane</keyword>
<name>A0ABS6HY79_MYCGD</name>
<gene>
    <name evidence="3" type="ORF">KL859_32750</name>
</gene>
<keyword evidence="1" id="KW-1133">Transmembrane helix</keyword>
<evidence type="ECO:0000256" key="1">
    <source>
        <dbReference type="SAM" id="Phobius"/>
    </source>
</evidence>
<feature type="domain" description="Thiolase C-terminal" evidence="2">
    <location>
        <begin position="264"/>
        <end position="413"/>
    </location>
</feature>
<dbReference type="Proteomes" id="UP000696413">
    <property type="component" value="Unassembled WGS sequence"/>
</dbReference>
<reference evidence="3 4" key="1">
    <citation type="submission" date="2021-05" db="EMBL/GenBank/DDBJ databases">
        <title>Draft Genome Sequences of Clinical Respiratory Isolates of Mycobacterium goodii Recovered in Ireland.</title>
        <authorList>
            <person name="Flanagan P.R."/>
            <person name="Mok S."/>
            <person name="Roycroft E."/>
            <person name="Rogers T.R."/>
            <person name="Fitzgibbon M."/>
        </authorList>
    </citation>
    <scope>NUCLEOTIDE SEQUENCE [LARGE SCALE GENOMIC DNA]</scope>
    <source>
        <strain evidence="3 4">14IE55</strain>
    </source>
</reference>
<dbReference type="InterPro" id="IPR002155">
    <property type="entry name" value="Thiolase"/>
</dbReference>
<sequence>MRPRKGLRGEAAIVGYVELPPERLSAASPAPFTLEQWALLSAAALADAGLPAEQVDGIVTSHLGESEIFVPSTVAEYLGVRANFAEMLDLGGASAAGMVWRAAAAIELGICDVIVCALPARYITPMSDLKPKPLSDAVFFGSSSNQFGSPQAEFEIPYGNLGQNGPYGQVAQRYAYEYGYDERAMAKIVVDQRVNANHTEGAIWKDKPLTIDDVLASPVIADPLHMLGIVMPCVGGAAVVVASAVVAAKAKNRPVWIKGFGEHVPFKTLTYAENLLDTPMRHAAETAFTMSGLGRDQMDMVSIYDCYTITVLLSLEDAGFCEKGKGMAFISDHDLTFRGDFPLNTAGGQLGFGQAGLAGGMHHVCDAARQIMGRGDAAQVARTRGGIKGHDCNRAFVSGNGGILSEQTALILEGD</sequence>
<dbReference type="Pfam" id="PF22691">
    <property type="entry name" value="Thiolase_C_1"/>
    <property type="match status" value="1"/>
</dbReference>
<comment type="caution">
    <text evidence="3">The sequence shown here is derived from an EMBL/GenBank/DDBJ whole genome shotgun (WGS) entry which is preliminary data.</text>
</comment>
<dbReference type="SUPFAM" id="SSF53901">
    <property type="entry name" value="Thiolase-like"/>
    <property type="match status" value="2"/>
</dbReference>
<dbReference type="CDD" id="cd00829">
    <property type="entry name" value="SCP-x_thiolase"/>
    <property type="match status" value="1"/>
</dbReference>
<dbReference type="InterPro" id="IPR055140">
    <property type="entry name" value="Thiolase_C_2"/>
</dbReference>